<proteinExistence type="predicted"/>
<dbReference type="SUPFAM" id="SSF53822">
    <property type="entry name" value="Periplasmic binding protein-like I"/>
    <property type="match status" value="1"/>
</dbReference>
<gene>
    <name evidence="1" type="ordered locus">Ksed_06500</name>
</gene>
<dbReference type="Gene3D" id="3.40.50.2300">
    <property type="match status" value="1"/>
</dbReference>
<dbReference type="AlphaFoldDB" id="C7NLP6"/>
<dbReference type="Proteomes" id="UP000006666">
    <property type="component" value="Chromosome"/>
</dbReference>
<keyword evidence="2" id="KW-1185">Reference proteome</keyword>
<evidence type="ECO:0000313" key="2">
    <source>
        <dbReference type="Proteomes" id="UP000006666"/>
    </source>
</evidence>
<dbReference type="KEGG" id="kse:Ksed_06500"/>
<evidence type="ECO:0000313" key="1">
    <source>
        <dbReference type="EMBL" id="ACV05712.1"/>
    </source>
</evidence>
<dbReference type="EMBL" id="CP001686">
    <property type="protein sequence ID" value="ACV05712.1"/>
    <property type="molecule type" value="Genomic_DNA"/>
</dbReference>
<sequence>MSYSPRLSRPSMAHDVVLEPASDAEIDALVWLAYHLGARNVVIGHGRDDVSCMNAARFARDWEAGGEAVMVQVPWREEAASWLRQARRLVTPGPDLWVLGGAATGLAQMTRRLAWSTSWEPCRTLVLGTRTMSEALRLAGGGVLEGVRGAHSDGALWQIRDDSMEALHPAEVERSQR</sequence>
<dbReference type="eggNOG" id="COG0683">
    <property type="taxonomic scope" value="Bacteria"/>
</dbReference>
<organism evidence="1 2">
    <name type="scientific">Kytococcus sedentarius (strain ATCC 14392 / DSM 20547 / JCM 11482 / CCUG 33030 / NBRC 15357 / NCTC 11040 / CCM 314 / 541)</name>
    <name type="common">Micrococcus sedentarius</name>
    <dbReference type="NCBI Taxonomy" id="478801"/>
    <lineage>
        <taxon>Bacteria</taxon>
        <taxon>Bacillati</taxon>
        <taxon>Actinomycetota</taxon>
        <taxon>Actinomycetes</taxon>
        <taxon>Micrococcales</taxon>
        <taxon>Kytococcaceae</taxon>
        <taxon>Kytococcus</taxon>
    </lineage>
</organism>
<dbReference type="RefSeq" id="WP_012802127.1">
    <property type="nucleotide sequence ID" value="NC_013169.1"/>
</dbReference>
<dbReference type="InterPro" id="IPR028082">
    <property type="entry name" value="Peripla_BP_I"/>
</dbReference>
<accession>C7NLP6</accession>
<name>C7NLP6_KYTSD</name>
<dbReference type="STRING" id="478801.Ksed_06500"/>
<dbReference type="HOGENOM" id="CLU_122410_0_0_11"/>
<protein>
    <submittedName>
        <fullName evidence="1">Uncharacterized protein</fullName>
    </submittedName>
</protein>
<reference evidence="1 2" key="1">
    <citation type="journal article" date="2009" name="Stand. Genomic Sci.">
        <title>Complete genome sequence of Kytococcus sedentarius type strain (541).</title>
        <authorList>
            <person name="Sims D."/>
            <person name="Brettin T."/>
            <person name="Detter J.C."/>
            <person name="Han C."/>
            <person name="Lapidus A."/>
            <person name="Copeland A."/>
            <person name="Glavina Del Rio T."/>
            <person name="Nolan M."/>
            <person name="Chen F."/>
            <person name="Lucas S."/>
            <person name="Tice H."/>
            <person name="Cheng J.F."/>
            <person name="Bruce D."/>
            <person name="Goodwin L."/>
            <person name="Pitluck S."/>
            <person name="Ovchinnikova G."/>
            <person name="Pati A."/>
            <person name="Ivanova N."/>
            <person name="Mavrommatis K."/>
            <person name="Chen A."/>
            <person name="Palaniappan K."/>
            <person name="D'haeseleer P."/>
            <person name="Chain P."/>
            <person name="Bristow J."/>
            <person name="Eisen J.A."/>
            <person name="Markowitz V."/>
            <person name="Hugenholtz P."/>
            <person name="Schneider S."/>
            <person name="Goker M."/>
            <person name="Pukall R."/>
            <person name="Kyrpides N.C."/>
            <person name="Klenk H.P."/>
        </authorList>
    </citation>
    <scope>NUCLEOTIDE SEQUENCE [LARGE SCALE GENOMIC DNA]</scope>
    <source>
        <strain evidence="2">ATCC 14392 / DSM 20547 / JCM 11482 / CCUG 33030 / NBRC 15357 / NCTC 11040 / CCM 314 / 541</strain>
    </source>
</reference>